<keyword evidence="3" id="KW-1185">Reference proteome</keyword>
<evidence type="ECO:0000313" key="2">
    <source>
        <dbReference type="EMBL" id="KAJ8895171.1"/>
    </source>
</evidence>
<comment type="caution">
    <text evidence="2">The sequence shown here is derived from an EMBL/GenBank/DDBJ whole genome shotgun (WGS) entry which is preliminary data.</text>
</comment>
<evidence type="ECO:0000259" key="1">
    <source>
        <dbReference type="Pfam" id="PF14291"/>
    </source>
</evidence>
<dbReference type="EMBL" id="JARBHB010000001">
    <property type="protein sequence ID" value="KAJ8895171.1"/>
    <property type="molecule type" value="Genomic_DNA"/>
</dbReference>
<reference evidence="2 3" key="1">
    <citation type="submission" date="2023-02" db="EMBL/GenBank/DDBJ databases">
        <title>LHISI_Scaffold_Assembly.</title>
        <authorList>
            <person name="Stuart O.P."/>
            <person name="Cleave R."/>
            <person name="Magrath M.J.L."/>
            <person name="Mikheyev A.S."/>
        </authorList>
    </citation>
    <scope>NUCLEOTIDE SEQUENCE [LARGE SCALE GENOMIC DNA]</scope>
    <source>
        <strain evidence="2">Daus_M_001</strain>
        <tissue evidence="2">Leg muscle</tissue>
    </source>
</reference>
<feature type="domain" description="DUF4371" evidence="1">
    <location>
        <begin position="19"/>
        <end position="126"/>
    </location>
</feature>
<dbReference type="PANTHER" id="PTHR45749">
    <property type="match status" value="1"/>
</dbReference>
<dbReference type="Proteomes" id="UP001159363">
    <property type="component" value="Chromosome 1"/>
</dbReference>
<dbReference type="Pfam" id="PF14291">
    <property type="entry name" value="DUF4371"/>
    <property type="match status" value="1"/>
</dbReference>
<sequence>MPELKEWMGRSSYKWLLHDIQNEIIDILGKSVLRSVVCEIKWREHFAIMVDKTCDISIHEQVTCIRSVNENLTKSEDFVGLYETPNTEGKTLFGIMKDILARLDLNTENMRGQRYDSTSAMSGKFKWLQKFVANLQPKRATAALKTTYPKEANPCATEPHDIFFIRKDSFRQEYVCVL</sequence>
<organism evidence="2 3">
    <name type="scientific">Dryococelus australis</name>
    <dbReference type="NCBI Taxonomy" id="614101"/>
    <lineage>
        <taxon>Eukaryota</taxon>
        <taxon>Metazoa</taxon>
        <taxon>Ecdysozoa</taxon>
        <taxon>Arthropoda</taxon>
        <taxon>Hexapoda</taxon>
        <taxon>Insecta</taxon>
        <taxon>Pterygota</taxon>
        <taxon>Neoptera</taxon>
        <taxon>Polyneoptera</taxon>
        <taxon>Phasmatodea</taxon>
        <taxon>Verophasmatodea</taxon>
        <taxon>Anareolatae</taxon>
        <taxon>Phasmatidae</taxon>
        <taxon>Eurycanthinae</taxon>
        <taxon>Dryococelus</taxon>
    </lineage>
</organism>
<dbReference type="PANTHER" id="PTHR45749:SF21">
    <property type="entry name" value="DUF4371 DOMAIN-CONTAINING PROTEIN"/>
    <property type="match status" value="1"/>
</dbReference>
<proteinExistence type="predicted"/>
<accession>A0ABQ9IEV9</accession>
<name>A0ABQ9IEV9_9NEOP</name>
<evidence type="ECO:0000313" key="3">
    <source>
        <dbReference type="Proteomes" id="UP001159363"/>
    </source>
</evidence>
<protein>
    <recommendedName>
        <fullName evidence="1">DUF4371 domain-containing protein</fullName>
    </recommendedName>
</protein>
<dbReference type="InterPro" id="IPR025398">
    <property type="entry name" value="DUF4371"/>
</dbReference>
<gene>
    <name evidence="2" type="ORF">PR048_000496</name>
</gene>